<reference evidence="1 2" key="1">
    <citation type="submission" date="2024-05" db="EMBL/GenBank/DDBJ databases">
        <authorList>
            <person name="Liu Q."/>
            <person name="Xin Y.-H."/>
        </authorList>
    </citation>
    <scope>NUCLEOTIDE SEQUENCE [LARGE SCALE GENOMIC DNA]</scope>
    <source>
        <strain evidence="1 2">CGMCC 1.10181</strain>
    </source>
</reference>
<dbReference type="RefSeq" id="WP_343891528.1">
    <property type="nucleotide sequence ID" value="NZ_BAAAEH010000045.1"/>
</dbReference>
<accession>A0ABU9YCI7</accession>
<name>A0ABU9YCI7_9SPHN</name>
<comment type="caution">
    <text evidence="1">The sequence shown here is derived from an EMBL/GenBank/DDBJ whole genome shotgun (WGS) entry which is preliminary data.</text>
</comment>
<gene>
    <name evidence="1" type="ORF">ABC974_28090</name>
</gene>
<dbReference type="InterPro" id="IPR025358">
    <property type="entry name" value="DUF4262"/>
</dbReference>
<sequence length="170" mass="18979">MAEIPTALELPASALNDYERDLVADIRQHGWQGTHVCAGDDQPGFSYSIGFFLRAKLPEILIFSLPANVAHSILAHIFEKAADGYVPPVGVAVSDLMVGYDCYFFPIAATAYREYPLSSTWFYRGTDYPCLQLVWTDEAGLFPWQPGFNERFRDDQPDVSADGWIAHLAN</sequence>
<keyword evidence="2" id="KW-1185">Reference proteome</keyword>
<evidence type="ECO:0000313" key="1">
    <source>
        <dbReference type="EMBL" id="MEN2793511.1"/>
    </source>
</evidence>
<protein>
    <submittedName>
        <fullName evidence="1">DUF4262 domain-containing protein</fullName>
    </submittedName>
</protein>
<organism evidence="1 2">
    <name type="scientific">Sphingomonas oligophenolica</name>
    <dbReference type="NCBI Taxonomy" id="301154"/>
    <lineage>
        <taxon>Bacteria</taxon>
        <taxon>Pseudomonadati</taxon>
        <taxon>Pseudomonadota</taxon>
        <taxon>Alphaproteobacteria</taxon>
        <taxon>Sphingomonadales</taxon>
        <taxon>Sphingomonadaceae</taxon>
        <taxon>Sphingomonas</taxon>
    </lineage>
</organism>
<proteinExistence type="predicted"/>
<dbReference type="Pfam" id="PF14081">
    <property type="entry name" value="DUF4262"/>
    <property type="match status" value="1"/>
</dbReference>
<dbReference type="Proteomes" id="UP001419910">
    <property type="component" value="Unassembled WGS sequence"/>
</dbReference>
<dbReference type="EMBL" id="JBDIME010000051">
    <property type="protein sequence ID" value="MEN2793511.1"/>
    <property type="molecule type" value="Genomic_DNA"/>
</dbReference>
<evidence type="ECO:0000313" key="2">
    <source>
        <dbReference type="Proteomes" id="UP001419910"/>
    </source>
</evidence>